<proteinExistence type="predicted"/>
<evidence type="ECO:0000313" key="1">
    <source>
        <dbReference type="EMBL" id="MFM0591389.1"/>
    </source>
</evidence>
<dbReference type="RefSeq" id="WP_408207776.1">
    <property type="nucleotide sequence ID" value="NZ_JAQQBZ010000001.1"/>
</dbReference>
<evidence type="ECO:0000313" key="2">
    <source>
        <dbReference type="Proteomes" id="UP001629367"/>
    </source>
</evidence>
<accession>A0ABW9CZZ4</accession>
<reference evidence="1 2" key="1">
    <citation type="journal article" date="2024" name="Chem. Sci.">
        <title>Discovery of megapolipeptins by genome mining of a Burkholderiales bacteria collection.</title>
        <authorList>
            <person name="Paulo B.S."/>
            <person name="Recchia M.J.J."/>
            <person name="Lee S."/>
            <person name="Fergusson C.H."/>
            <person name="Romanowski S.B."/>
            <person name="Hernandez A."/>
            <person name="Krull N."/>
            <person name="Liu D.Y."/>
            <person name="Cavanagh H."/>
            <person name="Bos A."/>
            <person name="Gray C.A."/>
            <person name="Murphy B.T."/>
            <person name="Linington R.G."/>
            <person name="Eustaquio A.S."/>
        </authorList>
    </citation>
    <scope>NUCLEOTIDE SEQUENCE [LARGE SCALE GENOMIC DNA]</scope>
    <source>
        <strain evidence="1 2">RL17-335-BIF-A</strain>
    </source>
</reference>
<dbReference type="EMBL" id="JAQQBZ010000001">
    <property type="protein sequence ID" value="MFM0591389.1"/>
    <property type="molecule type" value="Genomic_DNA"/>
</dbReference>
<keyword evidence="2" id="KW-1185">Reference proteome</keyword>
<gene>
    <name evidence="1" type="ORF">PQQ68_00045</name>
</gene>
<sequence>MMLSNAAIYQSQTCTPESLRTLAGYLELALDEGESVVLMRIGTQVRSVYIGDPSGALEQLTDHGVVAATQADDMLALTRLGLNRITADDQQYRFIRSVRYIADRQAVVFTPA</sequence>
<dbReference type="Proteomes" id="UP001629367">
    <property type="component" value="Unassembled WGS sequence"/>
</dbReference>
<comment type="caution">
    <text evidence="1">The sequence shown here is derived from an EMBL/GenBank/DDBJ whole genome shotgun (WGS) entry which is preliminary data.</text>
</comment>
<organism evidence="1 2">
    <name type="scientific">Paraburkholderia dilworthii</name>
    <dbReference type="NCBI Taxonomy" id="948106"/>
    <lineage>
        <taxon>Bacteria</taxon>
        <taxon>Pseudomonadati</taxon>
        <taxon>Pseudomonadota</taxon>
        <taxon>Betaproteobacteria</taxon>
        <taxon>Burkholderiales</taxon>
        <taxon>Burkholderiaceae</taxon>
        <taxon>Paraburkholderia</taxon>
    </lineage>
</organism>
<protein>
    <submittedName>
        <fullName evidence="1">Uncharacterized protein</fullName>
    </submittedName>
</protein>
<name>A0ABW9CZZ4_9BURK</name>